<proteinExistence type="inferred from homology"/>
<keyword evidence="5" id="KW-0808">Transferase</keyword>
<dbReference type="SUPFAM" id="SSF53850">
    <property type="entry name" value="Periplasmic binding protein-like II"/>
    <property type="match status" value="1"/>
</dbReference>
<comment type="subunit">
    <text evidence="4">Homodimer.</text>
</comment>
<feature type="region of interest" description="Disordered" evidence="12">
    <location>
        <begin position="180"/>
        <end position="247"/>
    </location>
</feature>
<dbReference type="UniPathway" id="UPA00060"/>
<dbReference type="InterPro" id="IPR027939">
    <property type="entry name" value="NMT1/THI5"/>
</dbReference>
<evidence type="ECO:0000313" key="15">
    <source>
        <dbReference type="Proteomes" id="UP000285060"/>
    </source>
</evidence>
<evidence type="ECO:0000256" key="7">
    <source>
        <dbReference type="ARBA" id="ARBA00022898"/>
    </source>
</evidence>
<feature type="compositionally biased region" description="Polar residues" evidence="12">
    <location>
        <begin position="190"/>
        <end position="204"/>
    </location>
</feature>
<dbReference type="VEuPathDB" id="FungiDB:H310_10315"/>
<dbReference type="PANTHER" id="PTHR31528:SF1">
    <property type="entry name" value="4-AMINO-5-HYDROXYMETHYL-2-METHYLPYRIMIDINE PHOSPHATE SYNTHASE THI11-RELATED"/>
    <property type="match status" value="1"/>
</dbReference>
<feature type="compositionally biased region" description="Basic and acidic residues" evidence="12">
    <location>
        <begin position="180"/>
        <end position="189"/>
    </location>
</feature>
<dbReference type="VEuPathDB" id="FungiDB:H310_10313"/>
<gene>
    <name evidence="14" type="ORF">DYB32_007153</name>
</gene>
<keyword evidence="8" id="KW-0784">Thiamine biosynthesis</keyword>
<dbReference type="GO" id="GO:0046872">
    <property type="term" value="F:metal ion binding"/>
    <property type="evidence" value="ECO:0007669"/>
    <property type="project" value="UniProtKB-KW"/>
</dbReference>
<dbReference type="GO" id="GO:0009229">
    <property type="term" value="P:thiamine diphosphate biosynthetic process"/>
    <property type="evidence" value="ECO:0007669"/>
    <property type="project" value="UniProtKB-UniPathway"/>
</dbReference>
<comment type="catalytic activity">
    <reaction evidence="11">
        <text>N(6)-(pyridoxal phosphate)-L-lysyl-[4-amino-5-hydroxymethyl-2-methylpyrimidine phosphate synthase] + L-histidyl-[4-amino-5-hydroxymethyl-2-methylpyrimidine phosphate synthase] + 2 Fe(3+) + 4 H2O = L-lysyl-[4-amino-5-hydroxymethyl-2-methylpyrimidine phosphate synthase] + (2S)-2-amino-5-hydroxy-4-oxopentanoyl-[4-amino-5-hydroxymethyl-2-methylpyrimidine phosphate synthase] + 4-amino-2-methyl-5-(phosphooxymethyl)pyrimidine + 3-oxopropanoate + 2 Fe(2+) + 2 H(+)</text>
        <dbReference type="Rhea" id="RHEA:65756"/>
        <dbReference type="Rhea" id="RHEA-COMP:16892"/>
        <dbReference type="Rhea" id="RHEA-COMP:16893"/>
        <dbReference type="Rhea" id="RHEA-COMP:16894"/>
        <dbReference type="Rhea" id="RHEA-COMP:16895"/>
        <dbReference type="ChEBI" id="CHEBI:15377"/>
        <dbReference type="ChEBI" id="CHEBI:15378"/>
        <dbReference type="ChEBI" id="CHEBI:29033"/>
        <dbReference type="ChEBI" id="CHEBI:29034"/>
        <dbReference type="ChEBI" id="CHEBI:29969"/>
        <dbReference type="ChEBI" id="CHEBI:29979"/>
        <dbReference type="ChEBI" id="CHEBI:33190"/>
        <dbReference type="ChEBI" id="CHEBI:58354"/>
        <dbReference type="ChEBI" id="CHEBI:143915"/>
        <dbReference type="ChEBI" id="CHEBI:157692"/>
    </reaction>
    <physiologicalReaction direction="left-to-right" evidence="11">
        <dbReference type="Rhea" id="RHEA:65757"/>
    </physiologicalReaction>
</comment>
<evidence type="ECO:0000256" key="10">
    <source>
        <dbReference type="ARBA" id="ARBA00033171"/>
    </source>
</evidence>
<dbReference type="AlphaFoldDB" id="A0A3R7A5W1"/>
<keyword evidence="7" id="KW-0663">Pyridoxal phosphate</keyword>
<dbReference type="Proteomes" id="UP000285060">
    <property type="component" value="Unassembled WGS sequence"/>
</dbReference>
<evidence type="ECO:0000256" key="9">
    <source>
        <dbReference type="ARBA" id="ARBA00023004"/>
    </source>
</evidence>
<comment type="function">
    <text evidence="1">Responsible for the formation of the pyrimidine heterocycle in the thiamine biosynthesis pathway. Catalyzes the formation of hydroxymethylpyrimidine phosphate (HMP-P) from histidine and pyridoxal phosphate (PLP). The protein uses PLP and the active site histidine to form HMP-P, generating an inactive enzyme. The enzyme can only undergo a single turnover, which suggests it is a suicide enzyme.</text>
</comment>
<dbReference type="GO" id="GO:0016740">
    <property type="term" value="F:transferase activity"/>
    <property type="evidence" value="ECO:0007669"/>
    <property type="project" value="UniProtKB-KW"/>
</dbReference>
<evidence type="ECO:0000256" key="11">
    <source>
        <dbReference type="ARBA" id="ARBA00048179"/>
    </source>
</evidence>
<evidence type="ECO:0000256" key="2">
    <source>
        <dbReference type="ARBA" id="ARBA00004948"/>
    </source>
</evidence>
<dbReference type="EMBL" id="QUSY01000874">
    <property type="protein sequence ID" value="RHY26947.1"/>
    <property type="molecule type" value="Genomic_DNA"/>
</dbReference>
<feature type="compositionally biased region" description="Basic and acidic residues" evidence="12">
    <location>
        <begin position="237"/>
        <end position="247"/>
    </location>
</feature>
<comment type="similarity">
    <text evidence="3">Belongs to the NMT1/THI5 family.</text>
</comment>
<keyword evidence="9" id="KW-0408">Iron</keyword>
<keyword evidence="15" id="KW-1185">Reference proteome</keyword>
<evidence type="ECO:0000256" key="1">
    <source>
        <dbReference type="ARBA" id="ARBA00003469"/>
    </source>
</evidence>
<evidence type="ECO:0000256" key="4">
    <source>
        <dbReference type="ARBA" id="ARBA00011738"/>
    </source>
</evidence>
<name>A0A3R7A5W1_9STRA</name>
<feature type="compositionally biased region" description="Low complexity" evidence="12">
    <location>
        <begin position="208"/>
        <end position="230"/>
    </location>
</feature>
<feature type="domain" description="SsuA/THI5-like" evidence="13">
    <location>
        <begin position="393"/>
        <end position="609"/>
    </location>
</feature>
<organism evidence="14 15">
    <name type="scientific">Aphanomyces invadans</name>
    <dbReference type="NCBI Taxonomy" id="157072"/>
    <lineage>
        <taxon>Eukaryota</taxon>
        <taxon>Sar</taxon>
        <taxon>Stramenopiles</taxon>
        <taxon>Oomycota</taxon>
        <taxon>Saprolegniomycetes</taxon>
        <taxon>Saprolegniales</taxon>
        <taxon>Verrucalvaceae</taxon>
        <taxon>Aphanomyces</taxon>
    </lineage>
</organism>
<keyword evidence="6" id="KW-0479">Metal-binding</keyword>
<sequence>MEKQVVARLEQAWSSADVGAFLDESKLHEIMAVFHDMEPTAKVRLLLAVQTAQQEHVKQHVSRERHGGGSISTTLPCLGLPEPLLKQVLSSADADSDEWVRIGSGLLRRMLFASKDEPPNDDYLAQSIEATVSQVMALVESSGGGEIVVDDWFSHDLAYMTPNVSLKAALKNDHFTVVEEDKAQDDKKGVNQSLHTPLRPSTASAARRPSNPSLSAVSSLPPKPLASSKRSLTDMGPEIRRQAENGRFKRNRSRISVIDIDEVKQIEADKVQKAEERKQLARRGTAKPVATGGDKEGGENAAKTSADAAPDNEEGSSSDFHQAALSMASLPDAPVDTNLQQGTYLDYTGMERYELFLSLDLHLCVTNITGLSRSDIMAPQLKKTTFLLNWYSNPYHTPIFVAKKRGFYEEEGIDLAIMETTNPSDVTEIVGSGAVNMGLKAMIHILAAKDRGINLTSIGSLLDEPPTGLIFKASQNITKFTDIVGKRVGYIGHFGKVMIDDLAKQAGLAPDSYTTVRVGMNVTDAIMRGDIDTGIGFTNFQRLELEELSGEPAGMLRIDECNGLGCCCFCSVMFVASDAFYNANKELIAGFMRATRRAMDITIEYPEVAWEDMCVMNPRLRSTKRLVQVEVDGKTVSVPTGSDVYEKIFQRSLPYFSRTLLNVDRDWNKVGNFCKYLHVLEHDVDQNSVWTNELVPAMGKPSVEPITPGGVLNIA</sequence>
<evidence type="ECO:0000256" key="6">
    <source>
        <dbReference type="ARBA" id="ARBA00022723"/>
    </source>
</evidence>
<protein>
    <recommendedName>
        <fullName evidence="10">Thiamine pyrimidine synthase</fullName>
    </recommendedName>
</protein>
<reference evidence="14 15" key="1">
    <citation type="submission" date="2018-08" db="EMBL/GenBank/DDBJ databases">
        <title>Aphanomyces genome sequencing and annotation.</title>
        <authorList>
            <person name="Minardi D."/>
            <person name="Oidtmann B."/>
            <person name="Van Der Giezen M."/>
            <person name="Studholme D.J."/>
        </authorList>
    </citation>
    <scope>NUCLEOTIDE SEQUENCE [LARGE SCALE GENOMIC DNA]</scope>
    <source>
        <strain evidence="14 15">NJM0002</strain>
    </source>
</reference>
<dbReference type="Pfam" id="PF09084">
    <property type="entry name" value="NMT1"/>
    <property type="match status" value="1"/>
</dbReference>
<evidence type="ECO:0000256" key="5">
    <source>
        <dbReference type="ARBA" id="ARBA00022679"/>
    </source>
</evidence>
<feature type="region of interest" description="Disordered" evidence="12">
    <location>
        <begin position="272"/>
        <end position="319"/>
    </location>
</feature>
<evidence type="ECO:0000313" key="14">
    <source>
        <dbReference type="EMBL" id="RHY26947.1"/>
    </source>
</evidence>
<comment type="pathway">
    <text evidence="2">Cofactor biosynthesis; thiamine diphosphate biosynthesis.</text>
</comment>
<evidence type="ECO:0000256" key="8">
    <source>
        <dbReference type="ARBA" id="ARBA00022977"/>
    </source>
</evidence>
<evidence type="ECO:0000259" key="13">
    <source>
        <dbReference type="Pfam" id="PF09084"/>
    </source>
</evidence>
<dbReference type="InterPro" id="IPR015168">
    <property type="entry name" value="SsuA/THI5"/>
</dbReference>
<dbReference type="Gene3D" id="3.40.190.10">
    <property type="entry name" value="Periplasmic binding protein-like II"/>
    <property type="match status" value="2"/>
</dbReference>
<dbReference type="PANTHER" id="PTHR31528">
    <property type="entry name" value="4-AMINO-5-HYDROXYMETHYL-2-METHYLPYRIMIDINE PHOSPHATE SYNTHASE THI11-RELATED"/>
    <property type="match status" value="1"/>
</dbReference>
<evidence type="ECO:0000256" key="3">
    <source>
        <dbReference type="ARBA" id="ARBA00009406"/>
    </source>
</evidence>
<dbReference type="GO" id="GO:0009228">
    <property type="term" value="P:thiamine biosynthetic process"/>
    <property type="evidence" value="ECO:0007669"/>
    <property type="project" value="UniProtKB-KW"/>
</dbReference>
<evidence type="ECO:0000256" key="12">
    <source>
        <dbReference type="SAM" id="MobiDB-lite"/>
    </source>
</evidence>
<accession>A0A3R7A5W1</accession>
<comment type="caution">
    <text evidence="14">The sequence shown here is derived from an EMBL/GenBank/DDBJ whole genome shotgun (WGS) entry which is preliminary data.</text>
</comment>